<evidence type="ECO:0000313" key="4">
    <source>
        <dbReference type="Proteomes" id="UP001459277"/>
    </source>
</evidence>
<proteinExistence type="predicted"/>
<evidence type="ECO:0000256" key="2">
    <source>
        <dbReference type="ARBA" id="ARBA00023239"/>
    </source>
</evidence>
<dbReference type="PANTHER" id="PTHR43622:SF7">
    <property type="entry name" value="3-DEHYDROQUINATE SYNTHASE, CHLOROPLASTIC"/>
    <property type="match status" value="1"/>
</dbReference>
<protein>
    <recommendedName>
        <fullName evidence="5">3-dehydroquinate synthase</fullName>
    </recommendedName>
</protein>
<name>A0AAW2DQF7_9ROSI</name>
<dbReference type="GO" id="GO:0009073">
    <property type="term" value="P:aromatic amino acid family biosynthetic process"/>
    <property type="evidence" value="ECO:0007669"/>
    <property type="project" value="TreeGrafter"/>
</dbReference>
<comment type="caution">
    <text evidence="3">The sequence shown here is derived from an EMBL/GenBank/DDBJ whole genome shotgun (WGS) entry which is preliminary data.</text>
</comment>
<evidence type="ECO:0008006" key="5">
    <source>
        <dbReference type="Google" id="ProtNLM"/>
    </source>
</evidence>
<dbReference type="InterPro" id="IPR050071">
    <property type="entry name" value="Dehydroquinate_synthase"/>
</dbReference>
<dbReference type="EMBL" id="JAZDWU010000002">
    <property type="protein sequence ID" value="KAL0012047.1"/>
    <property type="molecule type" value="Genomic_DNA"/>
</dbReference>
<keyword evidence="1" id="KW-0520">NAD</keyword>
<reference evidence="3 4" key="1">
    <citation type="submission" date="2024-01" db="EMBL/GenBank/DDBJ databases">
        <title>A telomere-to-telomere, gap-free genome of sweet tea (Lithocarpus litseifolius).</title>
        <authorList>
            <person name="Zhou J."/>
        </authorList>
    </citation>
    <scope>NUCLEOTIDE SEQUENCE [LARGE SCALE GENOMIC DNA]</scope>
    <source>
        <strain evidence="3">Zhou-2022a</strain>
        <tissue evidence="3">Leaf</tissue>
    </source>
</reference>
<keyword evidence="2" id="KW-0456">Lyase</keyword>
<dbReference type="SUPFAM" id="SSF56796">
    <property type="entry name" value="Dehydroquinate synthase-like"/>
    <property type="match status" value="1"/>
</dbReference>
<dbReference type="Gene3D" id="3.40.50.1970">
    <property type="match status" value="1"/>
</dbReference>
<keyword evidence="4" id="KW-1185">Reference proteome</keyword>
<sequence>MESAAKTDSNAPIIVDVDLGNRSYQIYIGSGLLDQPHLLQQHVHGKRVLVVTNSTVAPLYLDKVVRREEQRESVEIEGRFDGDSGCVFKSLPPRLAIPQFLEEMRVL</sequence>
<gene>
    <name evidence="3" type="ORF">SO802_007155</name>
</gene>
<dbReference type="AlphaFoldDB" id="A0AAW2DQF7"/>
<dbReference type="GO" id="GO:0003856">
    <property type="term" value="F:3-dehydroquinate synthase activity"/>
    <property type="evidence" value="ECO:0007669"/>
    <property type="project" value="TreeGrafter"/>
</dbReference>
<accession>A0AAW2DQF7</accession>
<dbReference type="Proteomes" id="UP001459277">
    <property type="component" value="Unassembled WGS sequence"/>
</dbReference>
<evidence type="ECO:0000256" key="1">
    <source>
        <dbReference type="ARBA" id="ARBA00023027"/>
    </source>
</evidence>
<evidence type="ECO:0000313" key="3">
    <source>
        <dbReference type="EMBL" id="KAL0012047.1"/>
    </source>
</evidence>
<organism evidence="3 4">
    <name type="scientific">Lithocarpus litseifolius</name>
    <dbReference type="NCBI Taxonomy" id="425828"/>
    <lineage>
        <taxon>Eukaryota</taxon>
        <taxon>Viridiplantae</taxon>
        <taxon>Streptophyta</taxon>
        <taxon>Embryophyta</taxon>
        <taxon>Tracheophyta</taxon>
        <taxon>Spermatophyta</taxon>
        <taxon>Magnoliopsida</taxon>
        <taxon>eudicotyledons</taxon>
        <taxon>Gunneridae</taxon>
        <taxon>Pentapetalae</taxon>
        <taxon>rosids</taxon>
        <taxon>fabids</taxon>
        <taxon>Fagales</taxon>
        <taxon>Fagaceae</taxon>
        <taxon>Lithocarpus</taxon>
    </lineage>
</organism>
<dbReference type="PANTHER" id="PTHR43622">
    <property type="entry name" value="3-DEHYDROQUINATE SYNTHASE"/>
    <property type="match status" value="1"/>
</dbReference>